<sequence length="242" mass="26319">MSLGDDSIQSIFDLVSELRTLIVRLDGTPTQPGVIAETGQLTRSIAAAVEHMGELAERFAAAADLHAQLGNLPAQLLRPDKCESFRGSVREAMTSELASAVESARERAAVAGVSIAINDLRELINEAMKKAEFEVFGAEGSRADLFYKLKKSESEIKRLTILIEKLSGDLQRISSLHRGELNDREDKTQGLLAAAHQSGRNWSVTCLLIGLLFGGVFGSGYLAPKFQAWAAELIYKPIHQGR</sequence>
<gene>
    <name evidence="2" type="ORF">N7335_17300</name>
</gene>
<accession>A0A4S2B4U8</accession>
<evidence type="ECO:0000313" key="3">
    <source>
        <dbReference type="Proteomes" id="UP001158076"/>
    </source>
</evidence>
<comment type="caution">
    <text evidence="2">The sequence shown here is derived from an EMBL/GenBank/DDBJ whole genome shotgun (WGS) entry which is preliminary data.</text>
</comment>
<keyword evidence="1" id="KW-1133">Transmembrane helix</keyword>
<dbReference type="Proteomes" id="UP001158076">
    <property type="component" value="Unassembled WGS sequence"/>
</dbReference>
<feature type="transmembrane region" description="Helical" evidence="1">
    <location>
        <begin position="202"/>
        <end position="223"/>
    </location>
</feature>
<dbReference type="EMBL" id="JAODZE010000023">
    <property type="protein sequence ID" value="MDH0148150.1"/>
    <property type="molecule type" value="Genomic_DNA"/>
</dbReference>
<evidence type="ECO:0000313" key="2">
    <source>
        <dbReference type="EMBL" id="MDH0148150.1"/>
    </source>
</evidence>
<protein>
    <submittedName>
        <fullName evidence="2">Uncharacterized protein</fullName>
    </submittedName>
</protein>
<organism evidence="2 3">
    <name type="scientific">Stutzerimonas stutzeri</name>
    <name type="common">Pseudomonas stutzeri</name>
    <dbReference type="NCBI Taxonomy" id="316"/>
    <lineage>
        <taxon>Bacteria</taxon>
        <taxon>Pseudomonadati</taxon>
        <taxon>Pseudomonadota</taxon>
        <taxon>Gammaproteobacteria</taxon>
        <taxon>Pseudomonadales</taxon>
        <taxon>Pseudomonadaceae</taxon>
        <taxon>Stutzerimonas</taxon>
    </lineage>
</organism>
<keyword evidence="1" id="KW-0472">Membrane</keyword>
<keyword evidence="1" id="KW-0812">Transmembrane</keyword>
<proteinExistence type="predicted"/>
<name>A0A4S2B4U8_STUST</name>
<evidence type="ECO:0000256" key="1">
    <source>
        <dbReference type="SAM" id="Phobius"/>
    </source>
</evidence>
<dbReference type="AlphaFoldDB" id="A0A4S2B4U8"/>
<dbReference type="RefSeq" id="WP_014595723.1">
    <property type="nucleotide sequence ID" value="NZ_BCAJ01000006.1"/>
</dbReference>
<reference evidence="2" key="1">
    <citation type="submission" date="2022-09" db="EMBL/GenBank/DDBJ databases">
        <title>Intensive care unit water sources are persistently colonized with multi-drug resistant bacteria and are the site of extensive horizontal gene transfer of antibiotic resistance genes.</title>
        <authorList>
            <person name="Diorio-Toth L."/>
        </authorList>
    </citation>
    <scope>NUCLEOTIDE SEQUENCE</scope>
    <source>
        <strain evidence="2">GD04147</strain>
    </source>
</reference>